<sequence>MIRGITISLALLLSAPVAGARGESVLQPVLKSTATGAVLGGQPLSGPPMPAIRPTPRDTYLPRARWDFRPEGRLWTRTTMQALKGHGRPLIETVPRDMADWCPAYASNSEDKRAAFWTGFLSALAKHESTWKPRAVGGGGKWYGLTQILPATARGYKCRVGTGAALRDGPDNLSCAVRIMATTVIRDNAVARKANGRLGGVAADWGPMVNAKKRREMAGWLRDQPYCRLISDVKPQPRPKDLTSVSAESARRD</sequence>
<keyword evidence="3" id="KW-0732">Signal</keyword>
<evidence type="ECO:0000313" key="6">
    <source>
        <dbReference type="Proteomes" id="UP000243978"/>
    </source>
</evidence>
<comment type="caution">
    <text evidence="5">The sequence shown here is derived from an EMBL/GenBank/DDBJ whole genome shotgun (WGS) entry which is preliminary data.</text>
</comment>
<dbReference type="InterPro" id="IPR023346">
    <property type="entry name" value="Lysozyme-like_dom_sf"/>
</dbReference>
<evidence type="ECO:0000256" key="1">
    <source>
        <dbReference type="ARBA" id="ARBA00009387"/>
    </source>
</evidence>
<reference evidence="5 6" key="1">
    <citation type="submission" date="2018-04" db="EMBL/GenBank/DDBJ databases">
        <title>Genomic Encyclopedia of Archaeal and Bacterial Type Strains, Phase II (KMG-II): from individual species to whole genera.</title>
        <authorList>
            <person name="Goeker M."/>
        </authorList>
    </citation>
    <scope>NUCLEOTIDE SEQUENCE [LARGE SCALE GENOMIC DNA]</scope>
    <source>
        <strain evidence="5 6">DSM 100977</strain>
    </source>
</reference>
<protein>
    <submittedName>
        <fullName evidence="5">Transglycosylase-like protein with SLT domain</fullName>
    </submittedName>
</protein>
<dbReference type="Gene3D" id="1.10.530.10">
    <property type="match status" value="1"/>
</dbReference>
<dbReference type="Proteomes" id="UP000243978">
    <property type="component" value="Unassembled WGS sequence"/>
</dbReference>
<dbReference type="EMBL" id="QBKS01000002">
    <property type="protein sequence ID" value="PTX54025.1"/>
    <property type="molecule type" value="Genomic_DNA"/>
</dbReference>
<dbReference type="Pfam" id="PF01464">
    <property type="entry name" value="SLT"/>
    <property type="match status" value="1"/>
</dbReference>
<keyword evidence="6" id="KW-1185">Reference proteome</keyword>
<organism evidence="5 6">
    <name type="scientific">Litoreibacter ponti</name>
    <dbReference type="NCBI Taxonomy" id="1510457"/>
    <lineage>
        <taxon>Bacteria</taxon>
        <taxon>Pseudomonadati</taxon>
        <taxon>Pseudomonadota</taxon>
        <taxon>Alphaproteobacteria</taxon>
        <taxon>Rhodobacterales</taxon>
        <taxon>Roseobacteraceae</taxon>
        <taxon>Litoreibacter</taxon>
    </lineage>
</organism>
<evidence type="ECO:0000259" key="4">
    <source>
        <dbReference type="Pfam" id="PF01464"/>
    </source>
</evidence>
<feature type="region of interest" description="Disordered" evidence="2">
    <location>
        <begin position="37"/>
        <end position="57"/>
    </location>
</feature>
<feature type="region of interest" description="Disordered" evidence="2">
    <location>
        <begin position="232"/>
        <end position="253"/>
    </location>
</feature>
<comment type="similarity">
    <text evidence="1">Belongs to the virb1 family.</text>
</comment>
<accession>A0A2T6BD81</accession>
<dbReference type="OrthoDB" id="5763339at2"/>
<feature type="signal peptide" evidence="3">
    <location>
        <begin position="1"/>
        <end position="20"/>
    </location>
</feature>
<gene>
    <name evidence="5" type="ORF">C8N43_2830</name>
</gene>
<dbReference type="InterPro" id="IPR008258">
    <property type="entry name" value="Transglycosylase_SLT_dom_1"/>
</dbReference>
<dbReference type="AlphaFoldDB" id="A0A2T6BD81"/>
<feature type="domain" description="Transglycosylase SLT" evidence="4">
    <location>
        <begin position="110"/>
        <end position="182"/>
    </location>
</feature>
<feature type="chain" id="PRO_5015674907" evidence="3">
    <location>
        <begin position="21"/>
        <end position="253"/>
    </location>
</feature>
<name>A0A2T6BD81_9RHOB</name>
<evidence type="ECO:0000256" key="3">
    <source>
        <dbReference type="SAM" id="SignalP"/>
    </source>
</evidence>
<evidence type="ECO:0000256" key="2">
    <source>
        <dbReference type="SAM" id="MobiDB-lite"/>
    </source>
</evidence>
<proteinExistence type="inferred from homology"/>
<dbReference type="SUPFAM" id="SSF53955">
    <property type="entry name" value="Lysozyme-like"/>
    <property type="match status" value="1"/>
</dbReference>
<evidence type="ECO:0000313" key="5">
    <source>
        <dbReference type="EMBL" id="PTX54025.1"/>
    </source>
</evidence>